<accession>A0A0F6YFC8</accession>
<dbReference type="InterPro" id="IPR006076">
    <property type="entry name" value="FAD-dep_OxRdtase"/>
</dbReference>
<keyword evidence="3" id="KW-0274">FAD</keyword>
<keyword evidence="2" id="KW-0285">Flavoprotein</keyword>
<dbReference type="STRING" id="927083.DB32_000619"/>
<evidence type="ECO:0000313" key="8">
    <source>
        <dbReference type="Proteomes" id="UP000034883"/>
    </source>
</evidence>
<gene>
    <name evidence="7" type="ORF">DB32_000619</name>
</gene>
<evidence type="ECO:0000259" key="6">
    <source>
        <dbReference type="Pfam" id="PF01266"/>
    </source>
</evidence>
<dbReference type="PANTHER" id="PTHR43104">
    <property type="entry name" value="L-2-HYDROXYGLUTARATE DEHYDROGENASE, MITOCHONDRIAL"/>
    <property type="match status" value="1"/>
</dbReference>
<organism evidence="7 8">
    <name type="scientific">Sandaracinus amylolyticus</name>
    <dbReference type="NCBI Taxonomy" id="927083"/>
    <lineage>
        <taxon>Bacteria</taxon>
        <taxon>Pseudomonadati</taxon>
        <taxon>Myxococcota</taxon>
        <taxon>Polyangia</taxon>
        <taxon>Polyangiales</taxon>
        <taxon>Sandaracinaceae</taxon>
        <taxon>Sandaracinus</taxon>
    </lineage>
</organism>
<feature type="domain" description="FAD dependent oxidoreductase" evidence="6">
    <location>
        <begin position="2"/>
        <end position="364"/>
    </location>
</feature>
<reference evidence="7 8" key="1">
    <citation type="submission" date="2015-03" db="EMBL/GenBank/DDBJ databases">
        <title>Genome assembly of Sandaracinus amylolyticus DSM 53668.</title>
        <authorList>
            <person name="Sharma G."/>
            <person name="Subramanian S."/>
        </authorList>
    </citation>
    <scope>NUCLEOTIDE SEQUENCE [LARGE SCALE GENOMIC DNA]</scope>
    <source>
        <strain evidence="7 8">DSM 53668</strain>
    </source>
</reference>
<evidence type="ECO:0000256" key="2">
    <source>
        <dbReference type="ARBA" id="ARBA00022630"/>
    </source>
</evidence>
<dbReference type="Proteomes" id="UP000034883">
    <property type="component" value="Chromosome"/>
</dbReference>
<keyword evidence="8" id="KW-1185">Reference proteome</keyword>
<dbReference type="SUPFAM" id="SSF51905">
    <property type="entry name" value="FAD/NAD(P)-binding domain"/>
    <property type="match status" value="1"/>
</dbReference>
<dbReference type="Gene3D" id="3.30.9.10">
    <property type="entry name" value="D-Amino Acid Oxidase, subunit A, domain 2"/>
    <property type="match status" value="1"/>
</dbReference>
<evidence type="ECO:0000256" key="5">
    <source>
        <dbReference type="ARBA" id="ARBA00037941"/>
    </source>
</evidence>
<evidence type="ECO:0000256" key="4">
    <source>
        <dbReference type="ARBA" id="ARBA00023002"/>
    </source>
</evidence>
<keyword evidence="4" id="KW-0560">Oxidoreductase</keyword>
<dbReference type="Gene3D" id="3.50.50.60">
    <property type="entry name" value="FAD/NAD(P)-binding domain"/>
    <property type="match status" value="1"/>
</dbReference>
<comment type="cofactor">
    <cofactor evidence="1">
        <name>FAD</name>
        <dbReference type="ChEBI" id="CHEBI:57692"/>
    </cofactor>
</comment>
<evidence type="ECO:0000256" key="3">
    <source>
        <dbReference type="ARBA" id="ARBA00022827"/>
    </source>
</evidence>
<evidence type="ECO:0000256" key="1">
    <source>
        <dbReference type="ARBA" id="ARBA00001974"/>
    </source>
</evidence>
<dbReference type="InterPro" id="IPR036188">
    <property type="entry name" value="FAD/NAD-bd_sf"/>
</dbReference>
<dbReference type="GO" id="GO:0047545">
    <property type="term" value="F:(S)-2-hydroxyglutarate dehydrogenase activity"/>
    <property type="evidence" value="ECO:0007669"/>
    <property type="project" value="TreeGrafter"/>
</dbReference>
<name>A0A0F6YFC8_9BACT</name>
<dbReference type="AlphaFoldDB" id="A0A0F6YFC8"/>
<evidence type="ECO:0000313" key="7">
    <source>
        <dbReference type="EMBL" id="AKF03470.1"/>
    </source>
</evidence>
<dbReference type="EMBL" id="CP011125">
    <property type="protein sequence ID" value="AKF03470.1"/>
    <property type="molecule type" value="Genomic_DNA"/>
</dbReference>
<dbReference type="PANTHER" id="PTHR43104:SF4">
    <property type="entry name" value="L-2-HYDROXYGLUTARATE DEHYDROGENASE, MITOCHONDRIAL"/>
    <property type="match status" value="1"/>
</dbReference>
<sequence>MIGAGVVGLACAERLARDGRRVLVIERHPTFGRETSSRNSQVVHAGLYYPRGSLKARLCVAGRHALVAWCTQHGIALRAIGKLVVAVDDDELASLHALRDRALENGVDDVVILDGDEMRRREPDVIANAALWSPSSGIVDAHGVMASLLAVARGHRALDVAFRHEVVHADRVADGYVLRVRDDSHRETDVRATVVVNAAGLEADTIAARVGIDVDDARYRQRWVKGSYCALRRGALRVRSLVYPMPPASLVGLGVHLTLELDGTLRLGPDVEPLSARIADHTVRDELAPRFHAAASRFVRGLARDDVTPDRAGIRPKLIARDGEVRDFVIAEESSRGLAGWVDLIGIESPGLTASLAIAGEVARIV</sequence>
<dbReference type="Pfam" id="PF01266">
    <property type="entry name" value="DAO"/>
    <property type="match status" value="1"/>
</dbReference>
<comment type="similarity">
    <text evidence="5">Belongs to the L2HGDH family.</text>
</comment>
<proteinExistence type="inferred from homology"/>
<dbReference type="KEGG" id="samy:DB32_000619"/>
<protein>
    <submittedName>
        <fullName evidence="7">Aminobutyraldehyde dehydrogenase</fullName>
    </submittedName>
</protein>